<dbReference type="SUPFAM" id="SSF49785">
    <property type="entry name" value="Galactose-binding domain-like"/>
    <property type="match status" value="1"/>
</dbReference>
<proteinExistence type="predicted"/>
<comment type="caution">
    <text evidence="2">The sequence shown here is derived from an EMBL/GenBank/DDBJ whole genome shotgun (WGS) entry which is preliminary data.</text>
</comment>
<feature type="transmembrane region" description="Helical" evidence="1">
    <location>
        <begin position="21"/>
        <end position="47"/>
    </location>
</feature>
<dbReference type="InterPro" id="IPR008979">
    <property type="entry name" value="Galactose-bd-like_sf"/>
</dbReference>
<dbReference type="Gene3D" id="2.60.120.260">
    <property type="entry name" value="Galactose-binding domain-like"/>
    <property type="match status" value="1"/>
</dbReference>
<accession>A0A6H9G884</accession>
<name>A0A6H9G884_MICAE</name>
<evidence type="ECO:0000256" key="1">
    <source>
        <dbReference type="SAM" id="Phobius"/>
    </source>
</evidence>
<gene>
    <name evidence="2" type="ORF">NIES3787_19210</name>
</gene>
<evidence type="ECO:0000313" key="3">
    <source>
        <dbReference type="Proteomes" id="UP000438874"/>
    </source>
</evidence>
<keyword evidence="1" id="KW-1133">Transmembrane helix</keyword>
<dbReference type="AlphaFoldDB" id="A0A6H9G884"/>
<organism evidence="2 3">
    <name type="scientific">Microcystis aeruginosa NIES-3787</name>
    <dbReference type="NCBI Taxonomy" id="2517782"/>
    <lineage>
        <taxon>Bacteria</taxon>
        <taxon>Bacillati</taxon>
        <taxon>Cyanobacteriota</taxon>
        <taxon>Cyanophyceae</taxon>
        <taxon>Oscillatoriophycideae</taxon>
        <taxon>Chroococcales</taxon>
        <taxon>Microcystaceae</taxon>
        <taxon>Microcystis</taxon>
    </lineage>
</organism>
<keyword evidence="1" id="KW-0472">Membrane</keyword>
<evidence type="ECO:0008006" key="4">
    <source>
        <dbReference type="Google" id="ProtNLM"/>
    </source>
</evidence>
<protein>
    <recommendedName>
        <fullName evidence="4">F5/8 type C domain-containing protein</fullName>
    </recommendedName>
</protein>
<sequence>MIFGGIYPKLPMNTLKSLSGVGIVFAGTVSAIAGMTVLPAQALPIIYNPTPTVTMNTGSFSTNFGALVNTANGNGLTGTGNALQQQHVAGESDSNFWSATLGGGATPADVNLDFNFGSPVLLDTLALWNYNVSNTTATDRGIKHFTLILSNNANFSSPVYVSGTLTLPEGTATNIPATIFSFPVIQAQYARLDVASNWGPTGGSNIGLSEVRFAQTVPVPESNSVLGLLALGLLGTAAAFKRH</sequence>
<dbReference type="Proteomes" id="UP000438874">
    <property type="component" value="Unassembled WGS sequence"/>
</dbReference>
<keyword evidence="1" id="KW-0812">Transmembrane</keyword>
<reference evidence="2 3" key="1">
    <citation type="submission" date="2019-02" db="EMBL/GenBank/DDBJ databases">
        <title>Draft genome sequence of Arthrospira platensis NIES-3787.</title>
        <authorList>
            <person name="Yamaguchi H."/>
            <person name="Suzuki S."/>
            <person name="Kawachi M."/>
        </authorList>
    </citation>
    <scope>NUCLEOTIDE SEQUENCE [LARGE SCALE GENOMIC DNA]</scope>
    <source>
        <strain evidence="2 3">NIES-3787</strain>
    </source>
</reference>
<evidence type="ECO:0000313" key="2">
    <source>
        <dbReference type="EMBL" id="GCL46229.1"/>
    </source>
</evidence>
<dbReference type="EMBL" id="BJCH01000017">
    <property type="protein sequence ID" value="GCL46229.1"/>
    <property type="molecule type" value="Genomic_DNA"/>
</dbReference>